<feature type="region of interest" description="Disordered" evidence="11">
    <location>
        <begin position="931"/>
        <end position="957"/>
    </location>
</feature>
<comment type="subcellular location">
    <subcellularLocation>
        <location evidence="1">Cell membrane</location>
        <topology evidence="1">Multi-pass membrane protein</topology>
    </subcellularLocation>
</comment>
<reference evidence="14 15" key="1">
    <citation type="journal article" date="2007" name="Science">
        <title>Sea anemone genome reveals ancestral eumetazoan gene repertoire and genomic organization.</title>
        <authorList>
            <person name="Putnam N.H."/>
            <person name="Srivastava M."/>
            <person name="Hellsten U."/>
            <person name="Dirks B."/>
            <person name="Chapman J."/>
            <person name="Salamov A."/>
            <person name="Terry A."/>
            <person name="Shapiro H."/>
            <person name="Lindquist E."/>
            <person name="Kapitonov V.V."/>
            <person name="Jurka J."/>
            <person name="Genikhovich G."/>
            <person name="Grigoriev I.V."/>
            <person name="Lucas S.M."/>
            <person name="Steele R.E."/>
            <person name="Finnerty J.R."/>
            <person name="Technau U."/>
            <person name="Martindale M.Q."/>
            <person name="Rokhsar D.S."/>
        </authorList>
    </citation>
    <scope>NUCLEOTIDE SEQUENCE [LARGE SCALE GENOMIC DNA]</scope>
    <source>
        <strain evidence="15">CH2 X CH6</strain>
    </source>
</reference>
<keyword evidence="2" id="KW-1003">Cell membrane</keyword>
<dbReference type="Proteomes" id="UP000001593">
    <property type="component" value="Unassembled WGS sequence"/>
</dbReference>
<feature type="transmembrane region" description="Helical" evidence="12">
    <location>
        <begin position="812"/>
        <end position="831"/>
    </location>
</feature>
<feature type="transmembrane region" description="Helical" evidence="12">
    <location>
        <begin position="33"/>
        <end position="56"/>
    </location>
</feature>
<dbReference type="OMA" id="MWANEEH"/>
<dbReference type="GO" id="GO:0007216">
    <property type="term" value="P:G protein-coupled glutamate receptor signaling pathway"/>
    <property type="evidence" value="ECO:0000318"/>
    <property type="project" value="GO_Central"/>
</dbReference>
<dbReference type="SUPFAM" id="SSF57184">
    <property type="entry name" value="Growth factor receptor domain"/>
    <property type="match status" value="1"/>
</dbReference>
<dbReference type="STRING" id="45351.A7SRY4"/>
<evidence type="ECO:0000256" key="4">
    <source>
        <dbReference type="ARBA" id="ARBA00022729"/>
    </source>
</evidence>
<feature type="transmembrane region" description="Helical" evidence="12">
    <location>
        <begin position="651"/>
        <end position="672"/>
    </location>
</feature>
<gene>
    <name evidence="14" type="ORF">NEMVEDRAFT_v1g216511</name>
</gene>
<feature type="transmembrane region" description="Helical" evidence="12">
    <location>
        <begin position="780"/>
        <end position="800"/>
    </location>
</feature>
<keyword evidence="5 12" id="KW-1133">Transmembrane helix</keyword>
<evidence type="ECO:0000259" key="13">
    <source>
        <dbReference type="PROSITE" id="PS50259"/>
    </source>
</evidence>
<evidence type="ECO:0000256" key="2">
    <source>
        <dbReference type="ARBA" id="ARBA00022475"/>
    </source>
</evidence>
<accession>A7SRY4</accession>
<dbReference type="InterPro" id="IPR050726">
    <property type="entry name" value="mGluR"/>
</dbReference>
<dbReference type="Pfam" id="PF07562">
    <property type="entry name" value="NCD3G"/>
    <property type="match status" value="1"/>
</dbReference>
<dbReference type="KEGG" id="nve:5504773"/>
<feature type="compositionally biased region" description="Low complexity" evidence="11">
    <location>
        <begin position="942"/>
        <end position="957"/>
    </location>
</feature>
<keyword evidence="7 12" id="KW-0472">Membrane</keyword>
<dbReference type="HOGENOM" id="CLU_005389_1_1_1"/>
<dbReference type="OrthoDB" id="5984008at2759"/>
<evidence type="ECO:0000256" key="12">
    <source>
        <dbReference type="SAM" id="Phobius"/>
    </source>
</evidence>
<proteinExistence type="predicted"/>
<dbReference type="PANTHER" id="PTHR24060">
    <property type="entry name" value="METABOTROPIC GLUTAMATE RECEPTOR"/>
    <property type="match status" value="1"/>
</dbReference>
<dbReference type="InterPro" id="IPR017978">
    <property type="entry name" value="GPCR_3_C"/>
</dbReference>
<protein>
    <recommendedName>
        <fullName evidence="13">G-protein coupled receptors family 3 profile domain-containing protein</fullName>
    </recommendedName>
</protein>
<dbReference type="FunFam" id="2.10.50.30:FF:000004">
    <property type="entry name" value="Taste receptor type 1 member 3-like protein"/>
    <property type="match status" value="1"/>
</dbReference>
<dbReference type="PRINTS" id="PR00248">
    <property type="entry name" value="GPCRMGR"/>
</dbReference>
<evidence type="ECO:0000256" key="10">
    <source>
        <dbReference type="ARBA" id="ARBA00023224"/>
    </source>
</evidence>
<keyword evidence="8" id="KW-0675">Receptor</keyword>
<keyword evidence="15" id="KW-1185">Reference proteome</keyword>
<name>A7SRY4_NEMVE</name>
<feature type="domain" description="G-protein coupled receptors family 3 profile" evidence="13">
    <location>
        <begin position="614"/>
        <end position="874"/>
    </location>
</feature>
<dbReference type="InterPro" id="IPR028082">
    <property type="entry name" value="Peripla_BP_I"/>
</dbReference>
<dbReference type="PhylomeDB" id="A7SRY4"/>
<evidence type="ECO:0000256" key="8">
    <source>
        <dbReference type="ARBA" id="ARBA00023170"/>
    </source>
</evidence>
<feature type="transmembrane region" description="Helical" evidence="12">
    <location>
        <begin position="615"/>
        <end position="639"/>
    </location>
</feature>
<dbReference type="CDD" id="cd13953">
    <property type="entry name" value="7tm_classC_mGluR-like"/>
    <property type="match status" value="1"/>
</dbReference>
<feature type="transmembrane region" description="Helical" evidence="12">
    <location>
        <begin position="684"/>
        <end position="704"/>
    </location>
</feature>
<dbReference type="InterPro" id="IPR011500">
    <property type="entry name" value="GPCR_3_9-Cys_dom"/>
</dbReference>
<evidence type="ECO:0000256" key="5">
    <source>
        <dbReference type="ARBA" id="ARBA00022989"/>
    </source>
</evidence>
<dbReference type="GO" id="GO:0001640">
    <property type="term" value="F:adenylate cyclase inhibiting G protein-coupled glutamate receptor activity"/>
    <property type="evidence" value="ECO:0000318"/>
    <property type="project" value="GO_Central"/>
</dbReference>
<dbReference type="FunFam" id="3.40.50.2300:FF:000514">
    <property type="entry name" value="Metabotropic glutamate receptor"/>
    <property type="match status" value="1"/>
</dbReference>
<evidence type="ECO:0000313" key="14">
    <source>
        <dbReference type="EMBL" id="EDO33562.1"/>
    </source>
</evidence>
<dbReference type="SUPFAM" id="SSF53822">
    <property type="entry name" value="Periplasmic binding protein-like I"/>
    <property type="match status" value="1"/>
</dbReference>
<evidence type="ECO:0000256" key="6">
    <source>
        <dbReference type="ARBA" id="ARBA00023040"/>
    </source>
</evidence>
<dbReference type="InterPro" id="IPR038550">
    <property type="entry name" value="GPCR_3_9-Cys_sf"/>
</dbReference>
<feature type="transmembrane region" description="Helical" evidence="12">
    <location>
        <begin position="725"/>
        <end position="746"/>
    </location>
</feature>
<dbReference type="InterPro" id="IPR001828">
    <property type="entry name" value="ANF_lig-bd_rcpt"/>
</dbReference>
<dbReference type="GO" id="GO:0005886">
    <property type="term" value="C:plasma membrane"/>
    <property type="evidence" value="ECO:0000318"/>
    <property type="project" value="GO_Central"/>
</dbReference>
<dbReference type="Pfam" id="PF00003">
    <property type="entry name" value="7tm_3"/>
    <property type="match status" value="1"/>
</dbReference>
<dbReference type="AlphaFoldDB" id="A7SRY4"/>
<dbReference type="InterPro" id="IPR009030">
    <property type="entry name" value="Growth_fac_rcpt_cys_sf"/>
</dbReference>
<dbReference type="InterPro" id="IPR000337">
    <property type="entry name" value="GPCR_3"/>
</dbReference>
<dbReference type="eggNOG" id="KOG1056">
    <property type="taxonomic scope" value="Eukaryota"/>
</dbReference>
<evidence type="ECO:0000256" key="9">
    <source>
        <dbReference type="ARBA" id="ARBA00023180"/>
    </source>
</evidence>
<dbReference type="GO" id="GO:0051966">
    <property type="term" value="P:regulation of synaptic transmission, glutamatergic"/>
    <property type="evidence" value="ECO:0000318"/>
    <property type="project" value="GO_Central"/>
</dbReference>
<evidence type="ECO:0000256" key="11">
    <source>
        <dbReference type="SAM" id="MobiDB-lite"/>
    </source>
</evidence>
<keyword evidence="10" id="KW-0807">Transducer</keyword>
<organism evidence="14 15">
    <name type="scientific">Nematostella vectensis</name>
    <name type="common">Starlet sea anemone</name>
    <dbReference type="NCBI Taxonomy" id="45351"/>
    <lineage>
        <taxon>Eukaryota</taxon>
        <taxon>Metazoa</taxon>
        <taxon>Cnidaria</taxon>
        <taxon>Anthozoa</taxon>
        <taxon>Hexacorallia</taxon>
        <taxon>Actiniaria</taxon>
        <taxon>Edwardsiidae</taxon>
        <taxon>Nematostella</taxon>
    </lineage>
</organism>
<keyword evidence="6" id="KW-0297">G-protein coupled receptor</keyword>
<keyword evidence="9" id="KW-0325">Glycoprotein</keyword>
<dbReference type="InParanoid" id="A7SRY4"/>
<evidence type="ECO:0000256" key="1">
    <source>
        <dbReference type="ARBA" id="ARBA00004651"/>
    </source>
</evidence>
<feature type="transmembrane region" description="Helical" evidence="12">
    <location>
        <begin position="843"/>
        <end position="867"/>
    </location>
</feature>
<evidence type="ECO:0000256" key="3">
    <source>
        <dbReference type="ARBA" id="ARBA00022692"/>
    </source>
</evidence>
<dbReference type="PROSITE" id="PS50259">
    <property type="entry name" value="G_PROTEIN_RECEP_F3_4"/>
    <property type="match status" value="1"/>
</dbReference>
<keyword evidence="3 12" id="KW-0812">Transmembrane</keyword>
<dbReference type="Gene3D" id="3.40.50.2300">
    <property type="match status" value="2"/>
</dbReference>
<dbReference type="CDD" id="cd06350">
    <property type="entry name" value="PBP1_GPCR_family_C-like"/>
    <property type="match status" value="1"/>
</dbReference>
<dbReference type="Gene3D" id="2.10.50.30">
    <property type="entry name" value="GPCR, family 3, nine cysteines domain"/>
    <property type="match status" value="1"/>
</dbReference>
<evidence type="ECO:0000313" key="15">
    <source>
        <dbReference type="Proteomes" id="UP000001593"/>
    </source>
</evidence>
<sequence length="1082" mass="120774">MKRTIPRCGPIHKVVEYVIGWLSRMQMNLHTSVALVASLLLHFGCALPGLGLFSLAGNAIESHGIFQNGTFIIGGLFPVHFPSMNHSKQTLCAGPFNVRGYEEALAMFHAVEEINKRQDLLPGISIGVDIKDTCNSVDFAIRKSLNFSFIVENIQTGVCPSAKPLGTPHRAQTIALIGPASSDVAMAVTNLAGLFYVPVVDYLSSSRLLSNRIRFKYFLRTIASDSLLSRAIVDLLRVFRWNFIHVLYSDTDYGRSAIETFEYVLKLASDNVKICFATKDSFTFHSPEMHFKTVLSNIRKFPRAKAVLLFTTIQDTEVLLSHFHNENMNDSFFIASDYFSGPINQFFTSHEMLRRLIGVVPHVKKEDLEYFAEVIDNLNRTPKFRASPWNQEYRDFLAERSSTGRPHIPSLYVPYAMDAVYAVAHGLHKMLNCNHSACLRGGLGPTNLIWSGDRLLQSIQSVSFKGRTRGKVAFNSYGNGLANYDINIVNPLTDEWERVGTWASNSSDVLEMYKNLSHLTLNTSRALELWGEMYNGTGIPSSTCGRQCPPGHWLKAEEEHQTCCWQCSRCHGNSISNSPPNGSCQACPSRYWADDNHTLCHPITPTSVTFRDPPAVVVTFISTIGSITVIFVVMVFYRHGNTPLVRSSSRLLSHVMLFGIILGYATAVIIFAAKKEELCRTVLYLFSVSFSIVVGTLLVRTNRIHRIFSKNALRKGKPPCLSDSWMLLFIAVIVAMEIVICTVIILTTPDGLLETSYSPISGYAFSQCKFNATSTDYHMAVWWTYNACIILICTYQAYLTRKLPGNYNEARFIAFTTITISTDVLVFFFAFNGTRGYYKDVMVSSFLVLADTITISCVFLPKCYIILLRPEKNIVYGSVFNLGTIDDVKIGENEMRKISRVSQRSCTSYISSSSAEIGKLERSKYFTSSEDGVSEKKRKSSRTSQRSCASSMSSSSAESGKLEQLNLFDGKSRKRKISVFARNGYALGSEADNSITLNGTSLNAEPALLQFSSLTSGPKSSMKPEHDIEPTIELDSGVPARVMHRMTSDMSSRSVRFEDEVASDLSRDLNDDFDKVVEKQES</sequence>
<dbReference type="Pfam" id="PF01094">
    <property type="entry name" value="ANF_receptor"/>
    <property type="match status" value="1"/>
</dbReference>
<dbReference type="EMBL" id="DS469768">
    <property type="protein sequence ID" value="EDO33562.1"/>
    <property type="molecule type" value="Genomic_DNA"/>
</dbReference>
<keyword evidence="4" id="KW-0732">Signal</keyword>
<evidence type="ECO:0000256" key="7">
    <source>
        <dbReference type="ARBA" id="ARBA00023136"/>
    </source>
</evidence>